<dbReference type="Gene3D" id="1.10.8.20">
    <property type="entry name" value="N-terminal domain of phosphatidylinositol transfer protein sec14p"/>
    <property type="match status" value="1"/>
</dbReference>
<dbReference type="Pfam" id="PF00650">
    <property type="entry name" value="CRAL_TRIO"/>
    <property type="match status" value="1"/>
</dbReference>
<feature type="domain" description="CRAL-TRIO" evidence="1">
    <location>
        <begin position="127"/>
        <end position="289"/>
    </location>
</feature>
<dbReference type="SUPFAM" id="SSF46938">
    <property type="entry name" value="CRAL/TRIO N-terminal domain"/>
    <property type="match status" value="1"/>
</dbReference>
<dbReference type="InterPro" id="IPR011074">
    <property type="entry name" value="CRAL/TRIO_N_dom"/>
</dbReference>
<evidence type="ECO:0000259" key="1">
    <source>
        <dbReference type="PROSITE" id="PS50191"/>
    </source>
</evidence>
<dbReference type="InterPro" id="IPR001251">
    <property type="entry name" value="CRAL-TRIO_dom"/>
</dbReference>
<dbReference type="GO" id="GO:0016020">
    <property type="term" value="C:membrane"/>
    <property type="evidence" value="ECO:0007669"/>
    <property type="project" value="TreeGrafter"/>
</dbReference>
<dbReference type="AlphaFoldDB" id="A0A9P0J840"/>
<name>A0A9P0J840_APHGO</name>
<dbReference type="SMART" id="SM01100">
    <property type="entry name" value="CRAL_TRIO_N"/>
    <property type="match status" value="1"/>
</dbReference>
<dbReference type="PANTHER" id="PTHR10174">
    <property type="entry name" value="ALPHA-TOCOPHEROL TRANSFER PROTEIN-RELATED"/>
    <property type="match status" value="1"/>
</dbReference>
<dbReference type="PRINTS" id="PR00180">
    <property type="entry name" value="CRETINALDHBP"/>
</dbReference>
<evidence type="ECO:0000313" key="3">
    <source>
        <dbReference type="Proteomes" id="UP001154329"/>
    </source>
</evidence>
<dbReference type="InterPro" id="IPR036865">
    <property type="entry name" value="CRAL-TRIO_dom_sf"/>
</dbReference>
<gene>
    <name evidence="2" type="ORF">APHIGO_LOCUS9160</name>
</gene>
<organism evidence="2 3">
    <name type="scientific">Aphis gossypii</name>
    <name type="common">Cotton aphid</name>
    <dbReference type="NCBI Taxonomy" id="80765"/>
    <lineage>
        <taxon>Eukaryota</taxon>
        <taxon>Metazoa</taxon>
        <taxon>Ecdysozoa</taxon>
        <taxon>Arthropoda</taxon>
        <taxon>Hexapoda</taxon>
        <taxon>Insecta</taxon>
        <taxon>Pterygota</taxon>
        <taxon>Neoptera</taxon>
        <taxon>Paraneoptera</taxon>
        <taxon>Hemiptera</taxon>
        <taxon>Sternorrhyncha</taxon>
        <taxon>Aphidomorpha</taxon>
        <taxon>Aphidoidea</taxon>
        <taxon>Aphididae</taxon>
        <taxon>Aphidini</taxon>
        <taxon>Aphis</taxon>
        <taxon>Aphis</taxon>
    </lineage>
</organism>
<proteinExistence type="predicted"/>
<dbReference type="PANTHER" id="PTHR10174:SF234">
    <property type="entry name" value="SD01558P"/>
    <property type="match status" value="1"/>
</dbReference>
<dbReference type="EMBL" id="OU899036">
    <property type="protein sequence ID" value="CAH1732709.1"/>
    <property type="molecule type" value="Genomic_DNA"/>
</dbReference>
<accession>A0A9P0J840</accession>
<dbReference type="CDD" id="cd00170">
    <property type="entry name" value="SEC14"/>
    <property type="match status" value="1"/>
</dbReference>
<protein>
    <recommendedName>
        <fullName evidence="1">CRAL-TRIO domain-containing protein</fullName>
    </recommendedName>
</protein>
<keyword evidence="3" id="KW-1185">Reference proteome</keyword>
<dbReference type="GO" id="GO:1902936">
    <property type="term" value="F:phosphatidylinositol bisphosphate binding"/>
    <property type="evidence" value="ECO:0007669"/>
    <property type="project" value="TreeGrafter"/>
</dbReference>
<dbReference type="Proteomes" id="UP001154329">
    <property type="component" value="Chromosome 3"/>
</dbReference>
<dbReference type="OrthoDB" id="440711at2759"/>
<reference evidence="2" key="2">
    <citation type="submission" date="2022-10" db="EMBL/GenBank/DDBJ databases">
        <authorList>
            <consortium name="ENA_rothamsted_submissions"/>
            <consortium name="culmorum"/>
            <person name="King R."/>
        </authorList>
    </citation>
    <scope>NUCLEOTIDE SEQUENCE</scope>
</reference>
<dbReference type="SMART" id="SM00516">
    <property type="entry name" value="SEC14"/>
    <property type="match status" value="1"/>
</dbReference>
<dbReference type="PROSITE" id="PS50191">
    <property type="entry name" value="CRAL_TRIO"/>
    <property type="match status" value="1"/>
</dbReference>
<dbReference type="InterPro" id="IPR036273">
    <property type="entry name" value="CRAL/TRIO_N_dom_sf"/>
</dbReference>
<dbReference type="Gene3D" id="3.40.525.10">
    <property type="entry name" value="CRAL-TRIO lipid binding domain"/>
    <property type="match status" value="1"/>
</dbReference>
<evidence type="ECO:0000313" key="2">
    <source>
        <dbReference type="EMBL" id="CAH1732709.1"/>
    </source>
</evidence>
<sequence>MPQLILSNSERIAPAAVIADDRKPVGTDVDFPDVLADLDVNAMPDDVIEYGRVRVGETEESRTRLVAELEDMIYEKGDVTPHRMDEKFLLRFLRARHFKLNATYKLFVNYYRFRENHPDYYSINPLDLSFIADLEVLSVLPYREQTGRRILIYKLGNWNTNDFDMNEILKASLATLELGILEPMAQILGGVVIFDMNGFTLQHAYQITPKVVSTIFDLIVYSIPMKTYAIHIINESWVFETVFNLFKPLLGKRYNEMLFFHGKNMDSLHKHIDPKYLPKVYGGVRPNYPYQHWLINLQNNATVVKEMESLGYCIVPKDLH</sequence>
<reference evidence="2" key="1">
    <citation type="submission" date="2022-02" db="EMBL/GenBank/DDBJ databases">
        <authorList>
            <person name="King R."/>
        </authorList>
    </citation>
    <scope>NUCLEOTIDE SEQUENCE</scope>
</reference>
<dbReference type="SUPFAM" id="SSF52087">
    <property type="entry name" value="CRAL/TRIO domain"/>
    <property type="match status" value="1"/>
</dbReference>
<dbReference type="Gene3D" id="1.20.5.1200">
    <property type="entry name" value="Alpha-tocopherol transfer"/>
    <property type="match status" value="1"/>
</dbReference>
<dbReference type="Pfam" id="PF03765">
    <property type="entry name" value="CRAL_TRIO_N"/>
    <property type="match status" value="1"/>
</dbReference>